<dbReference type="Proteomes" id="UP000032210">
    <property type="component" value="Unassembled WGS sequence"/>
</dbReference>
<accession>A0A0D0TQ45</accession>
<dbReference type="EMBL" id="JXCQ01000004">
    <property type="protein sequence ID" value="KIR23929.1"/>
    <property type="molecule type" value="Genomic_DNA"/>
</dbReference>
<reference evidence="2 3" key="1">
    <citation type="submission" date="2015-01" db="EMBL/GenBank/DDBJ databases">
        <title>Genome sequence of the beneficial rhizobacterium Pseudomonas fluorescens 2-79.</title>
        <authorList>
            <person name="Thuermer A."/>
            <person name="Daniel R."/>
        </authorList>
    </citation>
    <scope>NUCLEOTIDE SEQUENCE [LARGE SCALE GENOMIC DNA]</scope>
    <source>
        <strain evidence="2 3">2-79</strain>
    </source>
</reference>
<dbReference type="AlphaFoldDB" id="A0A0D0TQ45"/>
<protein>
    <submittedName>
        <fullName evidence="2">Uncharacterized protein</fullName>
    </submittedName>
</protein>
<gene>
    <name evidence="2" type="ORF">PFLU3_05230</name>
</gene>
<feature type="region of interest" description="Disordered" evidence="1">
    <location>
        <begin position="24"/>
        <end position="59"/>
    </location>
</feature>
<name>A0A0D0TQ45_PSEFL</name>
<organism evidence="2 3">
    <name type="scientific">Pseudomonas fluorescens</name>
    <dbReference type="NCBI Taxonomy" id="294"/>
    <lineage>
        <taxon>Bacteria</taxon>
        <taxon>Pseudomonadati</taxon>
        <taxon>Pseudomonadota</taxon>
        <taxon>Gammaproteobacteria</taxon>
        <taxon>Pseudomonadales</taxon>
        <taxon>Pseudomonadaceae</taxon>
        <taxon>Pseudomonas</taxon>
    </lineage>
</organism>
<sequence>MQNYGISAQNRVDMSTLEWTRQQQWLDQSRAEPPTYGQPGHKDALKADHHKELNKRPEY</sequence>
<feature type="compositionally biased region" description="Basic and acidic residues" evidence="1">
    <location>
        <begin position="40"/>
        <end position="59"/>
    </location>
</feature>
<dbReference type="PATRIC" id="fig|294.125.peg.536"/>
<evidence type="ECO:0000313" key="3">
    <source>
        <dbReference type="Proteomes" id="UP000032210"/>
    </source>
</evidence>
<comment type="caution">
    <text evidence="2">The sequence shown here is derived from an EMBL/GenBank/DDBJ whole genome shotgun (WGS) entry which is preliminary data.</text>
</comment>
<evidence type="ECO:0000313" key="2">
    <source>
        <dbReference type="EMBL" id="KIR23929.1"/>
    </source>
</evidence>
<proteinExistence type="predicted"/>
<evidence type="ECO:0000256" key="1">
    <source>
        <dbReference type="SAM" id="MobiDB-lite"/>
    </source>
</evidence>